<name>A0A0E0GKP1_ORYNI</name>
<feature type="compositionally biased region" description="Polar residues" evidence="1">
    <location>
        <begin position="39"/>
        <end position="56"/>
    </location>
</feature>
<dbReference type="EnsemblPlants" id="ONIVA03G13700.1">
    <property type="protein sequence ID" value="ONIVA03G13700.1"/>
    <property type="gene ID" value="ONIVA03G13700"/>
</dbReference>
<reference evidence="2" key="1">
    <citation type="submission" date="2015-04" db="UniProtKB">
        <authorList>
            <consortium name="EnsemblPlants"/>
        </authorList>
    </citation>
    <scope>IDENTIFICATION</scope>
    <source>
        <strain evidence="2">SL10</strain>
    </source>
</reference>
<accession>A0A0E0GKP1</accession>
<reference evidence="2" key="2">
    <citation type="submission" date="2018-04" db="EMBL/GenBank/DDBJ databases">
        <title>OnivRS2 (Oryza nivara Reference Sequence Version 2).</title>
        <authorList>
            <person name="Zhang J."/>
            <person name="Kudrna D."/>
            <person name="Lee S."/>
            <person name="Talag J."/>
            <person name="Rajasekar S."/>
            <person name="Welchert J."/>
            <person name="Hsing Y.-I."/>
            <person name="Wing R.A."/>
        </authorList>
    </citation>
    <scope>NUCLEOTIDE SEQUENCE [LARGE SCALE GENOMIC DNA]</scope>
    <source>
        <strain evidence="2">SL10</strain>
    </source>
</reference>
<sequence>MGCVWAAPNVAGFSDADGAFARQDKGAFSTLGSPREGQPLSSRQQCRSPASISNGTAGPADRQGDRGSGRQLNFADRTRCLKKTGSSSFKNKRTRSSVTWVIAGQLKWNPAVMRIKTKAQREAEPFSISLMKTPPIFSSVAFSNLTLILRK</sequence>
<organism evidence="2">
    <name type="scientific">Oryza nivara</name>
    <name type="common">Indian wild rice</name>
    <name type="synonym">Oryza sativa f. spontanea</name>
    <dbReference type="NCBI Taxonomy" id="4536"/>
    <lineage>
        <taxon>Eukaryota</taxon>
        <taxon>Viridiplantae</taxon>
        <taxon>Streptophyta</taxon>
        <taxon>Embryophyta</taxon>
        <taxon>Tracheophyta</taxon>
        <taxon>Spermatophyta</taxon>
        <taxon>Magnoliopsida</taxon>
        <taxon>Liliopsida</taxon>
        <taxon>Poales</taxon>
        <taxon>Poaceae</taxon>
        <taxon>BOP clade</taxon>
        <taxon>Oryzoideae</taxon>
        <taxon>Oryzeae</taxon>
        <taxon>Oryzinae</taxon>
        <taxon>Oryza</taxon>
    </lineage>
</organism>
<dbReference type="AlphaFoldDB" id="A0A0E0GKP1"/>
<dbReference type="HOGENOM" id="CLU_1734411_0_0_1"/>
<proteinExistence type="predicted"/>
<evidence type="ECO:0000256" key="1">
    <source>
        <dbReference type="SAM" id="MobiDB-lite"/>
    </source>
</evidence>
<protein>
    <submittedName>
        <fullName evidence="2">Uncharacterized protein</fullName>
    </submittedName>
</protein>
<evidence type="ECO:0000313" key="2">
    <source>
        <dbReference type="EnsemblPlants" id="ONIVA03G13700.1"/>
    </source>
</evidence>
<keyword evidence="3" id="KW-1185">Reference proteome</keyword>
<feature type="region of interest" description="Disordered" evidence="1">
    <location>
        <begin position="25"/>
        <end position="77"/>
    </location>
</feature>
<dbReference type="Proteomes" id="UP000006591">
    <property type="component" value="Chromosome 3"/>
</dbReference>
<evidence type="ECO:0000313" key="3">
    <source>
        <dbReference type="Proteomes" id="UP000006591"/>
    </source>
</evidence>
<dbReference type="Gramene" id="ONIVA03G13700.1">
    <property type="protein sequence ID" value="ONIVA03G13700.1"/>
    <property type="gene ID" value="ONIVA03G13700"/>
</dbReference>